<keyword evidence="2" id="KW-1003">Cell membrane</keyword>
<evidence type="ECO:0000313" key="23">
    <source>
        <dbReference type="Proteomes" id="UP001557470"/>
    </source>
</evidence>
<evidence type="ECO:0000256" key="7">
    <source>
        <dbReference type="ARBA" id="ARBA00022989"/>
    </source>
</evidence>
<dbReference type="AlphaFoldDB" id="A0ABD0W5I4"/>
<keyword evidence="19" id="KW-0732">Signal</keyword>
<evidence type="ECO:0000256" key="10">
    <source>
        <dbReference type="ARBA" id="ARBA00023180"/>
    </source>
</evidence>
<comment type="caution">
    <text evidence="22">The sequence shown here is derived from an EMBL/GenBank/DDBJ whole genome shotgun (WGS) entry which is preliminary data.</text>
</comment>
<feature type="compositionally biased region" description="Polar residues" evidence="18">
    <location>
        <begin position="396"/>
        <end position="456"/>
    </location>
</feature>
<keyword evidence="9 17" id="KW-1015">Disulfide bond</keyword>
<sequence length="920" mass="105571">MAVRCFSFRFVLLVFACSSYAQPNWTFLQYHNRQPQDTSYNPRQPQWPEPKWPQQNINQRAAPLGPQQQIPKTPDRLEQHLVNHLLLKPENSQQETPPKPEIKDLQQQTPHRPEPKRPHQQTPKEPQPQEPQQKSPEMSELQDPHQQNPEMLDIQEPQQQTPEMSHPQKPQQQQTSDISELQEPQQQNPEMSDIQEPQQQTPEMSHPQKPQQQQTSDISELQKPQQQNPEMSDIQEPQQQTPEMLDPQKPQPPQTSDISELQEPQQQNPEMSDIQEPQQQTPEISHPQKPQQPQTPDISELQEPQQQNPEMSDIKEPQQQTPEMLDPQKPQPPQTSDISELQEPQQQNPEMSDIQEPQQQTPEMLDRQKPQQPQTPDISDIQEPQQQTPEMLDPQNPKQPQTSDISHIQEPQQQTLEMSEPQTPEQQQTSDISELQEAQQQTFQTSEPKMAQQQTPKKPETQGPQLLDPQRPETPWPLQQTPQNSEAKGEQQQTPKKPAPQWSLPKHLQRPVPQWSLQYHHTQRPVPQWSLQHHLQRPLPQWSLQKPLQRPAIIKHPDQRCQVQTRNIVQCGKSKITRAQCKAINCCHNGQQCYYGKTVTVQCTKDGQFVVVVARDTTWPRIDTDSIRLLGGNDSPCSPVGITSGFAIYQFPVTACGTILKEGNGYVTYENRIVSSYEVLIAHQGSITRDSHFELLFQCKFSAVAVEALVMEMNTVPIPTSIAALGPLRVELRLAKGACNNKGCTNESRAFTSYYSQEDYPVTKVLRQPVYVEVRLLQRKDPTLVLMLDHCWATSAPSAVSMPQWELVVKECSYPNDKYLTTMVPVEHSSGLLYPTHYKRFVLLMFTFVDHTLDPKKDSIFIHCSTSLCHPTRGYSCQSTCNRPRRDVVAQRKTKQTAVVSSGEVVLVDTMPATAYLLEQ</sequence>
<dbReference type="Gene3D" id="2.60.40.3210">
    <property type="entry name" value="Zona pellucida, ZP-N domain"/>
    <property type="match status" value="1"/>
</dbReference>
<reference evidence="22 23" key="1">
    <citation type="submission" date="2024-06" db="EMBL/GenBank/DDBJ databases">
        <authorList>
            <person name="Pan Q."/>
            <person name="Wen M."/>
            <person name="Jouanno E."/>
            <person name="Zahm M."/>
            <person name="Klopp C."/>
            <person name="Cabau C."/>
            <person name="Louis A."/>
            <person name="Berthelot C."/>
            <person name="Parey E."/>
            <person name="Roest Crollius H."/>
            <person name="Montfort J."/>
            <person name="Robinson-Rechavi M."/>
            <person name="Bouchez O."/>
            <person name="Lampietro C."/>
            <person name="Lopez Roques C."/>
            <person name="Donnadieu C."/>
            <person name="Postlethwait J."/>
            <person name="Bobe J."/>
            <person name="Verreycken H."/>
            <person name="Guiguen Y."/>
        </authorList>
    </citation>
    <scope>NUCLEOTIDE SEQUENCE [LARGE SCALE GENOMIC DNA]</scope>
    <source>
        <strain evidence="22">Up_M1</strain>
        <tissue evidence="22">Testis</tissue>
    </source>
</reference>
<dbReference type="InterPro" id="IPR044913">
    <property type="entry name" value="P_trefoil_dom_sf"/>
</dbReference>
<evidence type="ECO:0000256" key="17">
    <source>
        <dbReference type="PROSITE-ProRule" id="PRU00779"/>
    </source>
</evidence>
<evidence type="ECO:0000256" key="15">
    <source>
        <dbReference type="ARBA" id="ARBA00042273"/>
    </source>
</evidence>
<dbReference type="CDD" id="cd00111">
    <property type="entry name" value="Trefoil"/>
    <property type="match status" value="1"/>
</dbReference>
<evidence type="ECO:0000256" key="16">
    <source>
        <dbReference type="ARBA" id="ARBA00042573"/>
    </source>
</evidence>
<keyword evidence="23" id="KW-1185">Reference proteome</keyword>
<evidence type="ECO:0000256" key="13">
    <source>
        <dbReference type="ARBA" id="ARBA00037545"/>
    </source>
</evidence>
<dbReference type="SUPFAM" id="SSF57492">
    <property type="entry name" value="Trefoil"/>
    <property type="match status" value="1"/>
</dbReference>
<feature type="compositionally biased region" description="Polar residues" evidence="18">
    <location>
        <begin position="156"/>
        <end position="242"/>
    </location>
</feature>
<accession>A0ABD0W5I4</accession>
<feature type="chain" id="PRO_5044747710" description="Zona pellucida sperm-binding protein 4" evidence="19">
    <location>
        <begin position="22"/>
        <end position="920"/>
    </location>
</feature>
<evidence type="ECO:0000256" key="12">
    <source>
        <dbReference type="ARBA" id="ARBA00024183"/>
    </source>
</evidence>
<evidence type="ECO:0000256" key="6">
    <source>
        <dbReference type="ARBA" id="ARBA00022692"/>
    </source>
</evidence>
<evidence type="ECO:0000256" key="2">
    <source>
        <dbReference type="ARBA" id="ARBA00022475"/>
    </source>
</evidence>
<evidence type="ECO:0000256" key="5">
    <source>
        <dbReference type="ARBA" id="ARBA00022685"/>
    </source>
</evidence>
<feature type="signal peptide" evidence="19">
    <location>
        <begin position="1"/>
        <end position="21"/>
    </location>
</feature>
<dbReference type="InterPro" id="IPR042235">
    <property type="entry name" value="ZP-C_dom"/>
</dbReference>
<keyword evidence="11" id="KW-0278">Fertilization</keyword>
<keyword evidence="3" id="KW-0964">Secreted</keyword>
<evidence type="ECO:0000259" key="21">
    <source>
        <dbReference type="PROSITE" id="PS51448"/>
    </source>
</evidence>
<evidence type="ECO:0000313" key="22">
    <source>
        <dbReference type="EMBL" id="KAL0966439.1"/>
    </source>
</evidence>
<dbReference type="EMBL" id="JAGEUA010000009">
    <property type="protein sequence ID" value="KAL0966439.1"/>
    <property type="molecule type" value="Genomic_DNA"/>
</dbReference>
<dbReference type="SMART" id="SM00241">
    <property type="entry name" value="ZP"/>
    <property type="match status" value="1"/>
</dbReference>
<dbReference type="InterPro" id="IPR051148">
    <property type="entry name" value="Zona_Pellucida_Domain_gp"/>
</dbReference>
<evidence type="ECO:0000256" key="11">
    <source>
        <dbReference type="ARBA" id="ARBA00023279"/>
    </source>
</evidence>
<organism evidence="22 23">
    <name type="scientific">Umbra pygmaea</name>
    <name type="common">Eastern mudminnow</name>
    <dbReference type="NCBI Taxonomy" id="75934"/>
    <lineage>
        <taxon>Eukaryota</taxon>
        <taxon>Metazoa</taxon>
        <taxon>Chordata</taxon>
        <taxon>Craniata</taxon>
        <taxon>Vertebrata</taxon>
        <taxon>Euteleostomi</taxon>
        <taxon>Actinopterygii</taxon>
        <taxon>Neopterygii</taxon>
        <taxon>Teleostei</taxon>
        <taxon>Protacanthopterygii</taxon>
        <taxon>Esociformes</taxon>
        <taxon>Umbridae</taxon>
        <taxon>Umbra</taxon>
    </lineage>
</organism>
<evidence type="ECO:0000256" key="8">
    <source>
        <dbReference type="ARBA" id="ARBA00023136"/>
    </source>
</evidence>
<dbReference type="GO" id="GO:0005886">
    <property type="term" value="C:plasma membrane"/>
    <property type="evidence" value="ECO:0007669"/>
    <property type="project" value="UniProtKB-SubCell"/>
</dbReference>
<evidence type="ECO:0000256" key="4">
    <source>
        <dbReference type="ARBA" id="ARBA00022530"/>
    </source>
</evidence>
<dbReference type="InterPro" id="IPR000519">
    <property type="entry name" value="P_trefoil_dom"/>
</dbReference>
<comment type="caution">
    <text evidence="17">Lacks conserved residue(s) required for the propagation of feature annotation.</text>
</comment>
<keyword evidence="6" id="KW-0812">Transmembrane</keyword>
<proteinExistence type="predicted"/>
<dbReference type="GO" id="GO:0035805">
    <property type="term" value="C:egg coat"/>
    <property type="evidence" value="ECO:0007669"/>
    <property type="project" value="UniProtKB-SubCell"/>
</dbReference>
<evidence type="ECO:0000256" key="9">
    <source>
        <dbReference type="ARBA" id="ARBA00023157"/>
    </source>
</evidence>
<name>A0ABD0W5I4_UMBPY</name>
<gene>
    <name evidence="22" type="ORF">UPYG_G00295330</name>
</gene>
<feature type="domain" description="P-type" evidence="21">
    <location>
        <begin position="559"/>
        <end position="597"/>
    </location>
</feature>
<feature type="compositionally biased region" description="Low complexity" evidence="18">
    <location>
        <begin position="120"/>
        <end position="136"/>
    </location>
</feature>
<evidence type="ECO:0000256" key="18">
    <source>
        <dbReference type="SAM" id="MobiDB-lite"/>
    </source>
</evidence>
<feature type="compositionally biased region" description="Polar residues" evidence="18">
    <location>
        <begin position="334"/>
        <end position="362"/>
    </location>
</feature>
<feature type="disulfide bond" evidence="17">
    <location>
        <begin position="561"/>
        <end position="587"/>
    </location>
</feature>
<dbReference type="Gene3D" id="2.60.40.4100">
    <property type="entry name" value="Zona pellucida, ZP-C domain"/>
    <property type="match status" value="1"/>
</dbReference>
<keyword evidence="4" id="KW-0272">Extracellular matrix</keyword>
<evidence type="ECO:0000256" key="14">
    <source>
        <dbReference type="ARBA" id="ARBA00040238"/>
    </source>
</evidence>
<dbReference type="SMART" id="SM00018">
    <property type="entry name" value="PD"/>
    <property type="match status" value="1"/>
</dbReference>
<keyword evidence="5" id="KW-0165">Cleavage on pair of basic residues</keyword>
<dbReference type="Pfam" id="PF00100">
    <property type="entry name" value="Zona_pellucida"/>
    <property type="match status" value="1"/>
</dbReference>
<dbReference type="InterPro" id="IPR001507">
    <property type="entry name" value="ZP_dom"/>
</dbReference>
<evidence type="ECO:0000256" key="1">
    <source>
        <dbReference type="ARBA" id="ARBA00004251"/>
    </source>
</evidence>
<feature type="disulfide bond" evidence="17">
    <location>
        <begin position="571"/>
        <end position="586"/>
    </location>
</feature>
<dbReference type="GO" id="GO:0007338">
    <property type="term" value="P:single fertilization"/>
    <property type="evidence" value="ECO:0007669"/>
    <property type="project" value="UniProtKB-KW"/>
</dbReference>
<feature type="domain" description="ZP" evidence="20">
    <location>
        <begin position="602"/>
        <end position="884"/>
    </location>
</feature>
<keyword evidence="7" id="KW-1133">Transmembrane helix</keyword>
<keyword evidence="8" id="KW-0472">Membrane</keyword>
<dbReference type="Proteomes" id="UP001557470">
    <property type="component" value="Unassembled WGS sequence"/>
</dbReference>
<evidence type="ECO:0000256" key="3">
    <source>
        <dbReference type="ARBA" id="ARBA00022525"/>
    </source>
</evidence>
<protein>
    <recommendedName>
        <fullName evidence="14">Zona pellucida sperm-binding protein 4</fullName>
    </recommendedName>
    <alternativeName>
        <fullName evidence="16">Zona pellucida glycoprotein 4</fullName>
    </alternativeName>
    <alternativeName>
        <fullName evidence="15">Zona pellucida protein B</fullName>
    </alternativeName>
</protein>
<feature type="region of interest" description="Disordered" evidence="18">
    <location>
        <begin position="88"/>
        <end position="506"/>
    </location>
</feature>
<feature type="compositionally biased region" description="Polar residues" evidence="18">
    <location>
        <begin position="254"/>
        <end position="310"/>
    </location>
</feature>
<dbReference type="InterPro" id="IPR055355">
    <property type="entry name" value="ZP-C"/>
</dbReference>
<feature type="compositionally biased region" description="Polar residues" evidence="18">
    <location>
        <begin position="477"/>
        <end position="495"/>
    </location>
</feature>
<evidence type="ECO:0000259" key="20">
    <source>
        <dbReference type="PROSITE" id="PS51034"/>
    </source>
</evidence>
<dbReference type="InterPro" id="IPR055356">
    <property type="entry name" value="ZP-N"/>
</dbReference>
<feature type="compositionally biased region" description="Polar residues" evidence="18">
    <location>
        <begin position="370"/>
        <end position="389"/>
    </location>
</feature>
<dbReference type="PROSITE" id="PS51034">
    <property type="entry name" value="ZP_2"/>
    <property type="match status" value="1"/>
</dbReference>
<keyword evidence="10" id="KW-0325">Glycoprotein</keyword>
<dbReference type="Pfam" id="PF23344">
    <property type="entry name" value="ZP-N"/>
    <property type="match status" value="1"/>
</dbReference>
<dbReference type="PANTHER" id="PTHR23343">
    <property type="entry name" value="ZONA PELLUCIDA SPERM-BINDING PROTEIN"/>
    <property type="match status" value="1"/>
</dbReference>
<comment type="subcellular location">
    <subcellularLocation>
        <location evidence="1">Cell membrane</location>
        <topology evidence="1">Single-pass type I membrane protein</topology>
    </subcellularLocation>
    <subcellularLocation>
        <location evidence="12">Zona pellucida</location>
    </subcellularLocation>
</comment>
<dbReference type="PROSITE" id="PS51448">
    <property type="entry name" value="P_TREFOIL_2"/>
    <property type="match status" value="1"/>
</dbReference>
<evidence type="ECO:0000256" key="19">
    <source>
        <dbReference type="SAM" id="SignalP"/>
    </source>
</evidence>
<comment type="function">
    <text evidence="13">Component of the zona pellucida, an extracellular matrix surrounding oocytes which mediates sperm binding, induction of the acrosome reaction and prevents post-fertilization polyspermy. The zona pellucida is composed of 3 to 4 glycoproteins, ZP1, ZP2, ZP3, and ZP4. ZP4 may act as a sperm receptor.</text>
</comment>
<dbReference type="PANTHER" id="PTHR23343:SF31">
    <property type="entry name" value="ZONA PELLUCIDA SPERM-BINDING PROTEIN 4"/>
    <property type="match status" value="1"/>
</dbReference>